<dbReference type="EC" id="2.7.4.7" evidence="6"/>
<gene>
    <name evidence="17" type="primary">thiD</name>
    <name evidence="17" type="ORF">FY536_02280</name>
</gene>
<evidence type="ECO:0000256" key="12">
    <source>
        <dbReference type="ARBA" id="ARBA00022977"/>
    </source>
</evidence>
<dbReference type="InterPro" id="IPR029056">
    <property type="entry name" value="Ribokinase-like"/>
</dbReference>
<dbReference type="GO" id="GO:0005524">
    <property type="term" value="F:ATP binding"/>
    <property type="evidence" value="ECO:0007669"/>
    <property type="project" value="UniProtKB-KW"/>
</dbReference>
<dbReference type="GO" id="GO:0008972">
    <property type="term" value="F:phosphomethylpyrimidine kinase activity"/>
    <property type="evidence" value="ECO:0007669"/>
    <property type="project" value="UniProtKB-EC"/>
</dbReference>
<evidence type="ECO:0000313" key="17">
    <source>
        <dbReference type="EMBL" id="QNT64168.1"/>
    </source>
</evidence>
<evidence type="ECO:0000256" key="14">
    <source>
        <dbReference type="ARBA" id="ARBA00042102"/>
    </source>
</evidence>
<comment type="similarity">
    <text evidence="4">Belongs to the ThiD family.</text>
</comment>
<comment type="pathway">
    <text evidence="3">Cofactor biosynthesis; thiamine diphosphate biosynthesis; 4-amino-2-methyl-5-diphosphomethylpyrimidine from 5-amino-1-(5-phospho-D-ribosyl)imidazole: step 3/3.</text>
</comment>
<comment type="catalytic activity">
    <reaction evidence="2">
        <text>4-amino-2-methyl-5-(phosphooxymethyl)pyrimidine + ATP = 4-amino-2-methyl-5-(diphosphooxymethyl)pyrimidine + ADP</text>
        <dbReference type="Rhea" id="RHEA:19893"/>
        <dbReference type="ChEBI" id="CHEBI:30616"/>
        <dbReference type="ChEBI" id="CHEBI:57841"/>
        <dbReference type="ChEBI" id="CHEBI:58354"/>
        <dbReference type="ChEBI" id="CHEBI:456216"/>
        <dbReference type="EC" id="2.7.4.7"/>
    </reaction>
</comment>
<dbReference type="EMBL" id="CP043431">
    <property type="protein sequence ID" value="QNT64168.1"/>
    <property type="molecule type" value="Genomic_DNA"/>
</dbReference>
<dbReference type="EC" id="2.7.1.49" evidence="5"/>
<sequence length="266" mass="28603">MIEVPQVLTIAGIDSSGGAGINADLKTFHNQKVYAATVITGITAQNTLGVQAIEPTRPEIIMAQFESIFTDLKITAAKTGALFDEVRVQTVIDGLKKFPVKHLVLDPVMVAKGGAQLLEPAAIELFKNELLPLAEVITPNLGEAEVLLHRSIEGDLEMIEAAQELQRLGAENVLIKGGHRQGMVVRDLMLFKNGQTSWYEAPRIDTSRTHGTGDTLAALIVAGLARNEELAAIIPAAKEFMNQAIQTTINVGHGHGPLNHWVTGVK</sequence>
<proteinExistence type="inferred from homology"/>
<evidence type="ECO:0000256" key="8">
    <source>
        <dbReference type="ARBA" id="ARBA00022679"/>
    </source>
</evidence>
<feature type="domain" description="Pyridoxamine kinase/Phosphomethylpyrimidine kinase" evidence="16">
    <location>
        <begin position="14"/>
        <end position="259"/>
    </location>
</feature>
<dbReference type="InterPro" id="IPR013749">
    <property type="entry name" value="PM/HMP-P_kinase-1"/>
</dbReference>
<evidence type="ECO:0000256" key="5">
    <source>
        <dbReference type="ARBA" id="ARBA00012135"/>
    </source>
</evidence>
<evidence type="ECO:0000256" key="1">
    <source>
        <dbReference type="ARBA" id="ARBA00000151"/>
    </source>
</evidence>
<comment type="pathway">
    <text evidence="13">Cofactor biosynthesis; thiamine diphosphate biosynthesis; 4-amino-2-methyl-5-diphosphomethylpyrimidine from 5-amino-1-(5-phospho-D-ribosyl)imidazole: step 2/3.</text>
</comment>
<evidence type="ECO:0000259" key="16">
    <source>
        <dbReference type="Pfam" id="PF08543"/>
    </source>
</evidence>
<dbReference type="FunFam" id="3.40.1190.20:FF:000003">
    <property type="entry name" value="Phosphomethylpyrimidine kinase ThiD"/>
    <property type="match status" value="1"/>
</dbReference>
<keyword evidence="8 17" id="KW-0808">Transferase</keyword>
<dbReference type="GO" id="GO:0008902">
    <property type="term" value="F:hydroxymethylpyrimidine kinase activity"/>
    <property type="evidence" value="ECO:0007669"/>
    <property type="project" value="UniProtKB-EC"/>
</dbReference>
<accession>A0A7H1ML32</accession>
<evidence type="ECO:0000256" key="10">
    <source>
        <dbReference type="ARBA" id="ARBA00022777"/>
    </source>
</evidence>
<comment type="catalytic activity">
    <reaction evidence="1">
        <text>4-amino-5-hydroxymethyl-2-methylpyrimidine + ATP = 4-amino-2-methyl-5-(phosphooxymethyl)pyrimidine + ADP + H(+)</text>
        <dbReference type="Rhea" id="RHEA:23096"/>
        <dbReference type="ChEBI" id="CHEBI:15378"/>
        <dbReference type="ChEBI" id="CHEBI:16892"/>
        <dbReference type="ChEBI" id="CHEBI:30616"/>
        <dbReference type="ChEBI" id="CHEBI:58354"/>
        <dbReference type="ChEBI" id="CHEBI:456216"/>
        <dbReference type="EC" id="2.7.1.49"/>
    </reaction>
</comment>
<keyword evidence="11" id="KW-0067">ATP-binding</keyword>
<evidence type="ECO:0000256" key="9">
    <source>
        <dbReference type="ARBA" id="ARBA00022741"/>
    </source>
</evidence>
<dbReference type="PANTHER" id="PTHR20858:SF17">
    <property type="entry name" value="HYDROXYMETHYLPYRIMIDINE_PHOSPHOMETHYLPYRIMIDINE KINASE THI20-RELATED"/>
    <property type="match status" value="1"/>
</dbReference>
<dbReference type="PANTHER" id="PTHR20858">
    <property type="entry name" value="PHOSPHOMETHYLPYRIMIDINE KINASE"/>
    <property type="match status" value="1"/>
</dbReference>
<dbReference type="GO" id="GO:0009228">
    <property type="term" value="P:thiamine biosynthetic process"/>
    <property type="evidence" value="ECO:0007669"/>
    <property type="project" value="UniProtKB-KW"/>
</dbReference>
<evidence type="ECO:0000256" key="3">
    <source>
        <dbReference type="ARBA" id="ARBA00004769"/>
    </source>
</evidence>
<dbReference type="CDD" id="cd01169">
    <property type="entry name" value="HMPP_kinase"/>
    <property type="match status" value="1"/>
</dbReference>
<dbReference type="SUPFAM" id="SSF53613">
    <property type="entry name" value="Ribokinase-like"/>
    <property type="match status" value="1"/>
</dbReference>
<evidence type="ECO:0000256" key="13">
    <source>
        <dbReference type="ARBA" id="ARBA00037917"/>
    </source>
</evidence>
<evidence type="ECO:0000256" key="4">
    <source>
        <dbReference type="ARBA" id="ARBA00009879"/>
    </source>
</evidence>
<dbReference type="Pfam" id="PF08543">
    <property type="entry name" value="Phos_pyr_kin"/>
    <property type="match status" value="1"/>
</dbReference>
<evidence type="ECO:0000256" key="7">
    <source>
        <dbReference type="ARBA" id="ARBA00019161"/>
    </source>
</evidence>
<dbReference type="InterPro" id="IPR004399">
    <property type="entry name" value="HMP/HMP-P_kinase_dom"/>
</dbReference>
<reference evidence="17 18" key="1">
    <citation type="submission" date="2019-08" db="EMBL/GenBank/DDBJ databases">
        <authorList>
            <person name="Chang H.C."/>
            <person name="Mun S.Y."/>
        </authorList>
    </citation>
    <scope>NUCLEOTIDE SEQUENCE [LARGE SCALE GENOMIC DNA]</scope>
    <source>
        <strain evidence="17 18">SK</strain>
    </source>
</reference>
<evidence type="ECO:0000256" key="15">
    <source>
        <dbReference type="ARBA" id="ARBA00043176"/>
    </source>
</evidence>
<evidence type="ECO:0000256" key="2">
    <source>
        <dbReference type="ARBA" id="ARBA00000565"/>
    </source>
</evidence>
<dbReference type="RefSeq" id="WP_006845887.1">
    <property type="nucleotide sequence ID" value="NZ_CP026847.1"/>
</dbReference>
<name>A0A7H1ML32_9LACO</name>
<keyword evidence="12" id="KW-0784">Thiamine biosynthesis</keyword>
<dbReference type="Gene3D" id="3.40.1190.20">
    <property type="match status" value="1"/>
</dbReference>
<evidence type="ECO:0000313" key="18">
    <source>
        <dbReference type="Proteomes" id="UP000516446"/>
    </source>
</evidence>
<protein>
    <recommendedName>
        <fullName evidence="7">Hydroxymethylpyrimidine/phosphomethylpyrimidine kinase</fullName>
        <ecNumber evidence="5">2.7.1.49</ecNumber>
        <ecNumber evidence="6">2.7.4.7</ecNumber>
    </recommendedName>
    <alternativeName>
        <fullName evidence="14">Hydroxymethylpyrimidine kinase</fullName>
    </alternativeName>
    <alternativeName>
        <fullName evidence="15">Hydroxymethylpyrimidine phosphate kinase</fullName>
    </alternativeName>
</protein>
<keyword evidence="18" id="KW-1185">Reference proteome</keyword>
<dbReference type="NCBIfam" id="TIGR00097">
    <property type="entry name" value="HMP-P_kinase"/>
    <property type="match status" value="1"/>
</dbReference>
<keyword evidence="9" id="KW-0547">Nucleotide-binding</keyword>
<keyword evidence="10 17" id="KW-0418">Kinase</keyword>
<dbReference type="GO" id="GO:0005829">
    <property type="term" value="C:cytosol"/>
    <property type="evidence" value="ECO:0007669"/>
    <property type="project" value="TreeGrafter"/>
</dbReference>
<organism evidence="17 18">
    <name type="scientific">Weissella koreensis</name>
    <dbReference type="NCBI Taxonomy" id="165096"/>
    <lineage>
        <taxon>Bacteria</taxon>
        <taxon>Bacillati</taxon>
        <taxon>Bacillota</taxon>
        <taxon>Bacilli</taxon>
        <taxon>Lactobacillales</taxon>
        <taxon>Lactobacillaceae</taxon>
        <taxon>Weissella</taxon>
    </lineage>
</organism>
<dbReference type="AlphaFoldDB" id="A0A7H1ML32"/>
<evidence type="ECO:0000256" key="11">
    <source>
        <dbReference type="ARBA" id="ARBA00022840"/>
    </source>
</evidence>
<dbReference type="Proteomes" id="UP000516446">
    <property type="component" value="Chromosome"/>
</dbReference>
<evidence type="ECO:0000256" key="6">
    <source>
        <dbReference type="ARBA" id="ARBA00012963"/>
    </source>
</evidence>